<evidence type="ECO:0000256" key="4">
    <source>
        <dbReference type="ARBA" id="ARBA00022840"/>
    </source>
</evidence>
<keyword evidence="4 8" id="KW-0067">ATP-binding</keyword>
<keyword evidence="1 8" id="KW-0547">Nucleotide-binding</keyword>
<comment type="caution">
    <text evidence="12">The sequence shown here is derived from an EMBL/GenBank/DDBJ whole genome shotgun (WGS) entry which is preliminary data.</text>
</comment>
<evidence type="ECO:0000256" key="7">
    <source>
        <dbReference type="ARBA" id="ARBA00047984"/>
    </source>
</evidence>
<dbReference type="PROSITE" id="PS00039">
    <property type="entry name" value="DEAD_ATP_HELICASE"/>
    <property type="match status" value="1"/>
</dbReference>
<dbReference type="PROSITE" id="PS51192">
    <property type="entry name" value="HELICASE_ATP_BIND_1"/>
    <property type="match status" value="1"/>
</dbReference>
<comment type="catalytic activity">
    <reaction evidence="7 9">
        <text>ATP + H2O = ADP + phosphate + H(+)</text>
        <dbReference type="Rhea" id="RHEA:13065"/>
        <dbReference type="ChEBI" id="CHEBI:15377"/>
        <dbReference type="ChEBI" id="CHEBI:15378"/>
        <dbReference type="ChEBI" id="CHEBI:30616"/>
        <dbReference type="ChEBI" id="CHEBI:43474"/>
        <dbReference type="ChEBI" id="CHEBI:456216"/>
        <dbReference type="EC" id="3.6.4.13"/>
    </reaction>
</comment>
<evidence type="ECO:0000256" key="9">
    <source>
        <dbReference type="RuleBase" id="RU365068"/>
    </source>
</evidence>
<dbReference type="Gene3D" id="3.40.50.300">
    <property type="entry name" value="P-loop containing nucleotide triphosphate hydrolases"/>
    <property type="match status" value="2"/>
</dbReference>
<evidence type="ECO:0000256" key="6">
    <source>
        <dbReference type="ARBA" id="ARBA00038002"/>
    </source>
</evidence>
<dbReference type="GO" id="GO:0005524">
    <property type="term" value="F:ATP binding"/>
    <property type="evidence" value="ECO:0007669"/>
    <property type="project" value="UniProtKB-UniRule"/>
</dbReference>
<dbReference type="InterPro" id="IPR001650">
    <property type="entry name" value="Helicase_C-like"/>
</dbReference>
<feature type="domain" description="Helicase C-terminal" evidence="11">
    <location>
        <begin position="258"/>
        <end position="414"/>
    </location>
</feature>
<dbReference type="PROSITE" id="PS51194">
    <property type="entry name" value="HELICASE_CTER"/>
    <property type="match status" value="1"/>
</dbReference>
<dbReference type="GO" id="GO:0016787">
    <property type="term" value="F:hydrolase activity"/>
    <property type="evidence" value="ECO:0007669"/>
    <property type="project" value="UniProtKB-KW"/>
</dbReference>
<protein>
    <recommendedName>
        <fullName evidence="9">ATP-dependent RNA helicase</fullName>
        <ecNumber evidence="9">3.6.4.13</ecNumber>
    </recommendedName>
</protein>
<dbReference type="CDD" id="cd18787">
    <property type="entry name" value="SF2_C_DEAD"/>
    <property type="match status" value="1"/>
</dbReference>
<dbReference type="InterPro" id="IPR011545">
    <property type="entry name" value="DEAD/DEAH_box_helicase_dom"/>
</dbReference>
<dbReference type="FunFam" id="3.40.50.300:FF:000877">
    <property type="entry name" value="RNA helicase"/>
    <property type="match status" value="1"/>
</dbReference>
<evidence type="ECO:0000259" key="11">
    <source>
        <dbReference type="PROSITE" id="PS51194"/>
    </source>
</evidence>
<dbReference type="Pfam" id="PF13959">
    <property type="entry name" value="CTE_SPB4"/>
    <property type="match status" value="1"/>
</dbReference>
<evidence type="ECO:0000256" key="8">
    <source>
        <dbReference type="RuleBase" id="RU000492"/>
    </source>
</evidence>
<evidence type="ECO:0000313" key="12">
    <source>
        <dbReference type="EMBL" id="CAF0786695.1"/>
    </source>
</evidence>
<evidence type="ECO:0000256" key="1">
    <source>
        <dbReference type="ARBA" id="ARBA00022741"/>
    </source>
</evidence>
<dbReference type="Pfam" id="PF00271">
    <property type="entry name" value="Helicase_C"/>
    <property type="match status" value="1"/>
</dbReference>
<evidence type="ECO:0000313" key="13">
    <source>
        <dbReference type="Proteomes" id="UP000663845"/>
    </source>
</evidence>
<keyword evidence="3 8" id="KW-0347">Helicase</keyword>
<dbReference type="SMART" id="SM00490">
    <property type="entry name" value="HELICc"/>
    <property type="match status" value="1"/>
</dbReference>
<comment type="similarity">
    <text evidence="6">Belongs to the DEAD box helicase family. DDX55/SPB4 subfamily.</text>
</comment>
<evidence type="ECO:0000259" key="10">
    <source>
        <dbReference type="PROSITE" id="PS51192"/>
    </source>
</evidence>
<dbReference type="InterPro" id="IPR014001">
    <property type="entry name" value="Helicase_ATP-bd"/>
</dbReference>
<accession>A0A813RTS1</accession>
<dbReference type="GO" id="GO:0003724">
    <property type="term" value="F:RNA helicase activity"/>
    <property type="evidence" value="ECO:0007669"/>
    <property type="project" value="UniProtKB-EC"/>
</dbReference>
<dbReference type="CDD" id="cd17960">
    <property type="entry name" value="DEADc_DDX55"/>
    <property type="match status" value="1"/>
</dbReference>
<comment type="function">
    <text evidence="9">RNA helicase.</text>
</comment>
<dbReference type="EC" id="3.6.4.13" evidence="9"/>
<dbReference type="Pfam" id="PF00270">
    <property type="entry name" value="DEAD"/>
    <property type="match status" value="1"/>
</dbReference>
<keyword evidence="2 8" id="KW-0378">Hydrolase</keyword>
<dbReference type="AlphaFoldDB" id="A0A813RTS1"/>
<feature type="domain" description="Helicase ATP-binding" evidence="10">
    <location>
        <begin position="40"/>
        <end position="229"/>
    </location>
</feature>
<gene>
    <name evidence="12" type="ORF">JYZ213_LOCUS4496</name>
</gene>
<name>A0A813RTS1_9BILA</name>
<dbReference type="SMART" id="SM00487">
    <property type="entry name" value="DEXDc"/>
    <property type="match status" value="1"/>
</dbReference>
<proteinExistence type="inferred from homology"/>
<dbReference type="InterPro" id="IPR027417">
    <property type="entry name" value="P-loop_NTPase"/>
</dbReference>
<dbReference type="PANTHER" id="PTHR24031">
    <property type="entry name" value="RNA HELICASE"/>
    <property type="match status" value="1"/>
</dbReference>
<organism evidence="12 13">
    <name type="scientific">Adineta steineri</name>
    <dbReference type="NCBI Taxonomy" id="433720"/>
    <lineage>
        <taxon>Eukaryota</taxon>
        <taxon>Metazoa</taxon>
        <taxon>Spiralia</taxon>
        <taxon>Gnathifera</taxon>
        <taxon>Rotifera</taxon>
        <taxon>Eurotatoria</taxon>
        <taxon>Bdelloidea</taxon>
        <taxon>Adinetida</taxon>
        <taxon>Adinetidae</taxon>
        <taxon>Adineta</taxon>
    </lineage>
</organism>
<dbReference type="Proteomes" id="UP000663845">
    <property type="component" value="Unassembled WGS sequence"/>
</dbReference>
<dbReference type="EMBL" id="CAJNOG010000025">
    <property type="protein sequence ID" value="CAF0786695.1"/>
    <property type="molecule type" value="Genomic_DNA"/>
</dbReference>
<dbReference type="InterPro" id="IPR000629">
    <property type="entry name" value="RNA-helicase_DEAD-box_CS"/>
</dbReference>
<evidence type="ECO:0000256" key="3">
    <source>
        <dbReference type="ARBA" id="ARBA00022806"/>
    </source>
</evidence>
<sequence>MSKTNETFTDRWPSTINPKILTFLKSKDFNKMTPVQAITIPLFLQHKDVCVEAITGSGKTLAFIVPILETLLKKYTSETRFDKYNVHSLIISPTRELAQQTYDIANEFIQFFDDQERFSCITFIGGTKHDYDIKQFQNHGGTIIIATPGRIEELLKIKTDSFNLVANLKSLEMLILDEADRLLDLGFLTSINMILEALPKQRRTGLFSATQTDELEKLIRAGLRNPVRITVKQTGSAADQRTPSTLKNFYMICEPNEKLNQLIHFINENRPAKIMIFLSTCACVQYFTSVLKHIFSSSKSTAIYAMHRKLRNKRTAVIEQFRSETSTATTSILLCTDIVARGIDLPDVDWVIQYDPPTTVVQFVHRCGRTARLGRLGNALLMLLPNEAAYVNFLLNSQKVPLVEMMPADINTIENVIPSVRQFSMNDKGVYDRSKQAFCSFVQAYAKHECSLLLRVKELDLCGNA</sequence>
<evidence type="ECO:0000256" key="2">
    <source>
        <dbReference type="ARBA" id="ARBA00022801"/>
    </source>
</evidence>
<keyword evidence="5 9" id="KW-0694">RNA-binding</keyword>
<dbReference type="GO" id="GO:0003723">
    <property type="term" value="F:RNA binding"/>
    <property type="evidence" value="ECO:0007669"/>
    <property type="project" value="UniProtKB-UniRule"/>
</dbReference>
<reference evidence="12" key="1">
    <citation type="submission" date="2021-02" db="EMBL/GenBank/DDBJ databases">
        <authorList>
            <person name="Nowell W R."/>
        </authorList>
    </citation>
    <scope>NUCLEOTIDE SEQUENCE</scope>
</reference>
<evidence type="ECO:0000256" key="5">
    <source>
        <dbReference type="ARBA" id="ARBA00022884"/>
    </source>
</evidence>
<dbReference type="InterPro" id="IPR025313">
    <property type="entry name" value="SPB4-like_CTE"/>
</dbReference>
<dbReference type="SUPFAM" id="SSF52540">
    <property type="entry name" value="P-loop containing nucleoside triphosphate hydrolases"/>
    <property type="match status" value="1"/>
</dbReference>
<dbReference type="SMART" id="SM01178">
    <property type="entry name" value="DUF4217"/>
    <property type="match status" value="1"/>
</dbReference>
<comment type="domain">
    <text evidence="9">The Q motif is unique to and characteristic of the DEAD box family of RNA helicases and controls ATP binding and hydrolysis.</text>
</comment>